<proteinExistence type="predicted"/>
<dbReference type="WBParaSite" id="PS1159_v2.g8471.t1">
    <property type="protein sequence ID" value="PS1159_v2.g8471.t1"/>
    <property type="gene ID" value="PS1159_v2.g8471"/>
</dbReference>
<organism evidence="1 2">
    <name type="scientific">Panagrolaimus sp. PS1159</name>
    <dbReference type="NCBI Taxonomy" id="55785"/>
    <lineage>
        <taxon>Eukaryota</taxon>
        <taxon>Metazoa</taxon>
        <taxon>Ecdysozoa</taxon>
        <taxon>Nematoda</taxon>
        <taxon>Chromadorea</taxon>
        <taxon>Rhabditida</taxon>
        <taxon>Tylenchina</taxon>
        <taxon>Panagrolaimomorpha</taxon>
        <taxon>Panagrolaimoidea</taxon>
        <taxon>Panagrolaimidae</taxon>
        <taxon>Panagrolaimus</taxon>
    </lineage>
</organism>
<name>A0AC35GTR2_9BILA</name>
<accession>A0AC35GTR2</accession>
<protein>
    <submittedName>
        <fullName evidence="2">Armadillo repeat-containing domain-containing protein</fullName>
    </submittedName>
</protein>
<evidence type="ECO:0000313" key="2">
    <source>
        <dbReference type="WBParaSite" id="PS1159_v2.g8471.t1"/>
    </source>
</evidence>
<evidence type="ECO:0000313" key="1">
    <source>
        <dbReference type="Proteomes" id="UP000887580"/>
    </source>
</evidence>
<reference evidence="2" key="1">
    <citation type="submission" date="2022-11" db="UniProtKB">
        <authorList>
            <consortium name="WormBaseParasite"/>
        </authorList>
    </citation>
    <scope>IDENTIFICATION</scope>
</reference>
<sequence length="212" mass="24721">MYDIYLEEYAIKQLMKLINHREPKIQSAAISVISNVVNVNNDQKNFVIDFGIHKLIPKLLMHEDNSAVKGTLLLLAKLFLISTEQTTRFFDTDIIPLIILHLNRVTDKEVEKPAAHAIVSATMLTTTEQILYMIDMNFMNPLCKFLLKSEKDVDRIIDPILRGFDQVFNTATDRLDELRQIFKKCFEVINRLTKHKNQKIRKLAFGIKLWNY</sequence>
<dbReference type="Proteomes" id="UP000887580">
    <property type="component" value="Unplaced"/>
</dbReference>